<feature type="compositionally biased region" description="Basic and acidic residues" evidence="1">
    <location>
        <begin position="503"/>
        <end position="519"/>
    </location>
</feature>
<evidence type="ECO:0000259" key="2">
    <source>
        <dbReference type="SMART" id="SM00382"/>
    </source>
</evidence>
<gene>
    <name evidence="3" type="ORF">S40285_09214</name>
</gene>
<dbReference type="Proteomes" id="UP000028524">
    <property type="component" value="Unassembled WGS sequence"/>
</dbReference>
<dbReference type="PANTHER" id="PTHR46411:SF2">
    <property type="entry name" value="AAA+ ATPASE DOMAIN-CONTAINING PROTEIN"/>
    <property type="match status" value="1"/>
</dbReference>
<feature type="compositionally biased region" description="Polar residues" evidence="1">
    <location>
        <begin position="1312"/>
        <end position="1342"/>
    </location>
</feature>
<dbReference type="InterPro" id="IPR054289">
    <property type="entry name" value="DUF7025"/>
</dbReference>
<feature type="compositionally biased region" description="Polar residues" evidence="1">
    <location>
        <begin position="1273"/>
        <end position="1291"/>
    </location>
</feature>
<dbReference type="InterPro" id="IPR003959">
    <property type="entry name" value="ATPase_AAA_core"/>
</dbReference>
<dbReference type="EMBL" id="KL659238">
    <property type="protein sequence ID" value="KFA70287.1"/>
    <property type="molecule type" value="Genomic_DNA"/>
</dbReference>
<feature type="region of interest" description="Disordered" evidence="1">
    <location>
        <begin position="1273"/>
        <end position="1400"/>
    </location>
</feature>
<dbReference type="Pfam" id="PF23232">
    <property type="entry name" value="AAA_lid_13"/>
    <property type="match status" value="1"/>
</dbReference>
<dbReference type="STRING" id="1283841.A0A084R252"/>
<feature type="region of interest" description="Disordered" evidence="1">
    <location>
        <begin position="1"/>
        <end position="61"/>
    </location>
</feature>
<dbReference type="CDD" id="cd19481">
    <property type="entry name" value="RecA-like_protease"/>
    <property type="match status" value="1"/>
</dbReference>
<sequence length="1400" mass="158020">MSNPTSDEQPRGDDHVDTNILMEPAPSSASGQGPTGHPEEEDESGESSAGGTSSVSEILELDLDVGGVDTFRDSEGPQKMSLELRALRARLAAMEFQMSRLMGNSSDSSPRMPLEEESNDKDSKNQVQPKRQIDRGDTRSRRSSDIDSSDDISNDNDTGSQTRAHRTYKHGPVEPDDPQEKRRQRSGRAERRAWEEAEDARRQLEAYKQLEARKHLEAQIRKDEAEKKKVLLREIKLFRMKEEKAREINAQRETEARIRKEAEENFMRRMEDLRRAQEEAKNEIEKAKEEAKQAAIERLEAARRAERAAEQAAKERAEAERRLRDAAEQAAKEKFEAEIRAAEERKRQEELDRLREKENAAIMGGETSKAAWREIRASRKDRETKRRRNMIQREEEDKVAEKENREHEEAEKSWQEATGHELYQDQAALPSEDSMAPNAQDLNLEKAYVASKPRILPELNHVEWATFRAIDERVKQDRHAIDVLIGEPVAFKEKELIIATGKPQEKGKHEKTPTEDENIRLTPGKGPLPERIRIRSKLILDLLWQVANPPTLFTKYEPRVLVRPFKILAYRDSQIRMLCEQLENQICIQDHPLPENADSELKEPLSDDGCVSGAASQEAKQHAGCLVEFMDGFLRKKLEYLSSADCLKVAFNDIWYLFKPGDFVIGQGGRQVYRVLSVASTGHKAANAWRNYFDASKTTYDSEETPINILCVNVDFDGKQLGPVSTEFVIKKYDGEKAIESLEVYPANFDRNPSLREQFIKRGKEFLQAAAIQHLHYAGLALETRDEVDSQVVVDFEETFDASVCEGWKPEIEQLVGTTALIPGFETCANDCCTDDFILYDDFVEQERDADFMNTLVPPVWTHSKLPSVAVYPRTLQESRTEENAITEDELLIMSYRVFGFILRSRKWAKLDLACLKPIGGELGEDEQTGGEENFEREAETSFDQLVLPTGHKEMVLSLITQHFRDKESATSGKVQVDMVRGKGKGLILLLHGAPGVGKTSTAECVAELFKKPLFQITCGDLGTTPKDVESSLERNFALANKWGCILLLDEADVFLARRTSNDFIRNGLVAVFLRVLEYYAGILFLTTNRVGDFDEAFASRIHISLHYPPLNVKSTQAIFQVNFGRIKKRFREKNRRVKINDVDICVYATDYWRDNPKARWNGRQIRNACQTALALAEFEAQGGKHEAIVDANAPVTLGVEHFEVVAKAYLNFIEYLDDIYGTDTDTRAKEAFLRAMNKDGDVAGQANPLLVPSKTAWDWAVSNALPQPSYPYGQQNIPVQQPYQHGQGLTNPGEPYPYAVSQRIYEHQGQPPYTTPQSNLGVNPAGQTSMHTTQSSNSQPVFPTGAGPILNAPATGQASYHMPGQPGLHSAQAFYHPNQPAGSRPGDSVQGMEQPLRNT</sequence>
<organism evidence="3 4">
    <name type="scientific">Stachybotrys chlorohalonatus (strain IBT 40285)</name>
    <dbReference type="NCBI Taxonomy" id="1283841"/>
    <lineage>
        <taxon>Eukaryota</taxon>
        <taxon>Fungi</taxon>
        <taxon>Dikarya</taxon>
        <taxon>Ascomycota</taxon>
        <taxon>Pezizomycotina</taxon>
        <taxon>Sordariomycetes</taxon>
        <taxon>Hypocreomycetidae</taxon>
        <taxon>Hypocreales</taxon>
        <taxon>Stachybotryaceae</taxon>
        <taxon>Stachybotrys</taxon>
    </lineage>
</organism>
<accession>A0A084R252</accession>
<dbReference type="PANTHER" id="PTHR46411">
    <property type="entry name" value="FAMILY ATPASE, PUTATIVE-RELATED"/>
    <property type="match status" value="1"/>
</dbReference>
<feature type="region of interest" description="Disordered" evidence="1">
    <location>
        <begin position="98"/>
        <end position="200"/>
    </location>
</feature>
<dbReference type="GO" id="GO:0016887">
    <property type="term" value="F:ATP hydrolysis activity"/>
    <property type="evidence" value="ECO:0007669"/>
    <property type="project" value="InterPro"/>
</dbReference>
<dbReference type="Gene3D" id="3.40.50.300">
    <property type="entry name" value="P-loop containing nucleotide triphosphate hydrolases"/>
    <property type="match status" value="1"/>
</dbReference>
<dbReference type="InterPro" id="IPR027417">
    <property type="entry name" value="P-loop_NTPase"/>
</dbReference>
<dbReference type="Pfam" id="PF00004">
    <property type="entry name" value="AAA"/>
    <property type="match status" value="1"/>
</dbReference>
<dbReference type="GO" id="GO:0005524">
    <property type="term" value="F:ATP binding"/>
    <property type="evidence" value="ECO:0007669"/>
    <property type="project" value="InterPro"/>
</dbReference>
<evidence type="ECO:0000256" key="1">
    <source>
        <dbReference type="SAM" id="MobiDB-lite"/>
    </source>
</evidence>
<proteinExistence type="predicted"/>
<feature type="compositionally biased region" description="Basic and acidic residues" evidence="1">
    <location>
        <begin position="8"/>
        <end position="17"/>
    </location>
</feature>
<feature type="region of interest" description="Disordered" evidence="1">
    <location>
        <begin position="307"/>
        <end position="332"/>
    </location>
</feature>
<feature type="domain" description="AAA+ ATPase" evidence="2">
    <location>
        <begin position="985"/>
        <end position="1110"/>
    </location>
</feature>
<dbReference type="OrthoDB" id="10042665at2759"/>
<feature type="region of interest" description="Disordered" evidence="1">
    <location>
        <begin position="379"/>
        <end position="418"/>
    </location>
</feature>
<dbReference type="HOGENOM" id="CLU_004471_2_2_1"/>
<keyword evidence="4" id="KW-1185">Reference proteome</keyword>
<reference evidence="3 4" key="1">
    <citation type="journal article" date="2014" name="BMC Genomics">
        <title>Comparative genome sequencing reveals chemotype-specific gene clusters in the toxigenic black mold Stachybotrys.</title>
        <authorList>
            <person name="Semeiks J."/>
            <person name="Borek D."/>
            <person name="Otwinowski Z."/>
            <person name="Grishin N.V."/>
        </authorList>
    </citation>
    <scope>NUCLEOTIDE SEQUENCE [LARGE SCALE GENOMIC DNA]</scope>
    <source>
        <strain evidence="3 4">IBT 40285</strain>
    </source>
</reference>
<dbReference type="InterPro" id="IPR056599">
    <property type="entry name" value="AAA_lid_fung"/>
</dbReference>
<dbReference type="InterPro" id="IPR003593">
    <property type="entry name" value="AAA+_ATPase"/>
</dbReference>
<evidence type="ECO:0000313" key="4">
    <source>
        <dbReference type="Proteomes" id="UP000028524"/>
    </source>
</evidence>
<feature type="compositionally biased region" description="Basic and acidic residues" evidence="1">
    <location>
        <begin position="187"/>
        <end position="200"/>
    </location>
</feature>
<feature type="region of interest" description="Disordered" evidence="1">
    <location>
        <begin position="502"/>
        <end position="524"/>
    </location>
</feature>
<feature type="compositionally biased region" description="Low complexity" evidence="1">
    <location>
        <begin position="46"/>
        <end position="57"/>
    </location>
</feature>
<feature type="compositionally biased region" description="Basic and acidic residues" evidence="1">
    <location>
        <begin position="391"/>
        <end position="418"/>
    </location>
</feature>
<feature type="compositionally biased region" description="Basic and acidic residues" evidence="1">
    <location>
        <begin position="131"/>
        <end position="145"/>
    </location>
</feature>
<dbReference type="SUPFAM" id="SSF52540">
    <property type="entry name" value="P-loop containing nucleoside triphosphate hydrolases"/>
    <property type="match status" value="1"/>
</dbReference>
<name>A0A084R252_STAC4</name>
<evidence type="ECO:0000313" key="3">
    <source>
        <dbReference type="EMBL" id="KFA70287.1"/>
    </source>
</evidence>
<dbReference type="InParanoid" id="A0A084R252"/>
<dbReference type="Pfam" id="PF22942">
    <property type="entry name" value="DUF7025"/>
    <property type="match status" value="1"/>
</dbReference>
<dbReference type="SMART" id="SM00382">
    <property type="entry name" value="AAA"/>
    <property type="match status" value="1"/>
</dbReference>
<protein>
    <recommendedName>
        <fullName evidence="2">AAA+ ATPase domain-containing protein</fullName>
    </recommendedName>
</protein>